<evidence type="ECO:0000313" key="3">
    <source>
        <dbReference type="EMBL" id="MCO0831501.1"/>
    </source>
</evidence>
<dbReference type="Pfam" id="PF03382">
    <property type="entry name" value="DUF285"/>
    <property type="match status" value="1"/>
</dbReference>
<keyword evidence="4" id="KW-1185">Reference proteome</keyword>
<dbReference type="NCBIfam" id="TIGR02167">
    <property type="entry name" value="Liste_lipo_26"/>
    <property type="match status" value="1"/>
</dbReference>
<gene>
    <name evidence="3" type="ORF">NFX39_00125</name>
</gene>
<comment type="caution">
    <text evidence="3">The sequence shown here is derived from an EMBL/GenBank/DDBJ whole genome shotgun (WGS) entry which is preliminary data.</text>
</comment>
<protein>
    <submittedName>
        <fullName evidence="3">BspA family leucine-rich repeat surface protein</fullName>
    </submittedName>
</protein>
<dbReference type="EMBL" id="JAMWYK010000001">
    <property type="protein sequence ID" value="MCO0831501.1"/>
    <property type="molecule type" value="Genomic_DNA"/>
</dbReference>
<accession>A0ABT0ZNC4</accession>
<dbReference type="RefSeq" id="WP_252441855.1">
    <property type="nucleotide sequence ID" value="NZ_JAMWYK010000001.1"/>
</dbReference>
<sequence length="359" mass="38796">MTTKNFVNQSMKSTMLIGASFLGLAALNQQEQVNLPAPAFLSASANTDPQVANDQLKAGKWGAADYSFNENTGELTLSNGDLQSVDNKDDALKSLQPSVKSIKIGDNVTVSKASNLFAGFTAVESYTDLSKLQFAENKQFDNMFINNTALKSIDLSFMANNVKEAKFLSGMFAHDTSLTSINLNGWQPKARDYQDMFYDCHSLESLDLSGFDMTTEKVNVNNMLYNAMALKHLVLGPNTKVDGTNLPEFEWKNKDDGKDEDSGDLSDGTWDYEGPAVTPTKPGQSGGNGNDTNGGSKANDQDNKDDANKAAEAKQGQEQPAQAKQPQTAKEAPKQNFSALLGLTALSAAAFAFFTKKTK</sequence>
<evidence type="ECO:0000256" key="1">
    <source>
        <dbReference type="SAM" id="MobiDB-lite"/>
    </source>
</evidence>
<feature type="chain" id="PRO_5045995500" evidence="2">
    <location>
        <begin position="26"/>
        <end position="359"/>
    </location>
</feature>
<feature type="compositionally biased region" description="Basic and acidic residues" evidence="1">
    <location>
        <begin position="299"/>
        <end position="312"/>
    </location>
</feature>
<feature type="compositionally biased region" description="Low complexity" evidence="1">
    <location>
        <begin position="313"/>
        <end position="333"/>
    </location>
</feature>
<proteinExistence type="predicted"/>
<organism evidence="3 4">
    <name type="scientific">Fructobacillus apis</name>
    <dbReference type="NCBI Taxonomy" id="2935017"/>
    <lineage>
        <taxon>Bacteria</taxon>
        <taxon>Bacillati</taxon>
        <taxon>Bacillota</taxon>
        <taxon>Bacilli</taxon>
        <taxon>Lactobacillales</taxon>
        <taxon>Lactobacillaceae</taxon>
        <taxon>Fructobacillus</taxon>
    </lineage>
</organism>
<dbReference type="InterPro" id="IPR032675">
    <property type="entry name" value="LRR_dom_sf"/>
</dbReference>
<dbReference type="Proteomes" id="UP001523234">
    <property type="component" value="Unassembled WGS sequence"/>
</dbReference>
<feature type="signal peptide" evidence="2">
    <location>
        <begin position="1"/>
        <end position="25"/>
    </location>
</feature>
<reference evidence="3 4" key="1">
    <citation type="submission" date="2022-06" db="EMBL/GenBank/DDBJ databases">
        <title>Fructobacillus taiwanensis sp. nov., isolated from the honeybee.</title>
        <authorList>
            <person name="Chen Y.-S."/>
            <person name="Wang L.-T."/>
            <person name="Lee Y.-S."/>
            <person name="Chang Y.-C."/>
            <person name="Wu H.-C."/>
            <person name="Liao C.-Y."/>
            <person name="Chen W.-H."/>
            <person name="Deng J.-N."/>
            <person name="Wang Y.-H."/>
        </authorList>
    </citation>
    <scope>NUCLEOTIDE SEQUENCE [LARGE SCALE GENOMIC DNA]</scope>
    <source>
        <strain evidence="3 4">W13</strain>
    </source>
</reference>
<evidence type="ECO:0000256" key="2">
    <source>
        <dbReference type="SAM" id="SignalP"/>
    </source>
</evidence>
<feature type="region of interest" description="Disordered" evidence="1">
    <location>
        <begin position="244"/>
        <end position="333"/>
    </location>
</feature>
<dbReference type="SUPFAM" id="SSF52058">
    <property type="entry name" value="L domain-like"/>
    <property type="match status" value="1"/>
</dbReference>
<dbReference type="Gene3D" id="3.80.10.10">
    <property type="entry name" value="Ribonuclease Inhibitor"/>
    <property type="match status" value="1"/>
</dbReference>
<evidence type="ECO:0000313" key="4">
    <source>
        <dbReference type="Proteomes" id="UP001523234"/>
    </source>
</evidence>
<keyword evidence="2" id="KW-0732">Signal</keyword>
<dbReference type="InterPro" id="IPR011889">
    <property type="entry name" value="Liste_lipo_26"/>
</dbReference>
<name>A0ABT0ZNC4_9LACO</name>
<dbReference type="InterPro" id="IPR005046">
    <property type="entry name" value="DUF285"/>
</dbReference>